<accession>A0A6C0EXS9</accession>
<feature type="compositionally biased region" description="Basic and acidic residues" evidence="1">
    <location>
        <begin position="175"/>
        <end position="224"/>
    </location>
</feature>
<reference evidence="2" key="1">
    <citation type="journal article" date="2020" name="Nature">
        <title>Giant virus diversity and host interactions through global metagenomics.</title>
        <authorList>
            <person name="Schulz F."/>
            <person name="Roux S."/>
            <person name="Paez-Espino D."/>
            <person name="Jungbluth S."/>
            <person name="Walsh D.A."/>
            <person name="Denef V.J."/>
            <person name="McMahon K.D."/>
            <person name="Konstantinidis K.T."/>
            <person name="Eloe-Fadrosh E.A."/>
            <person name="Kyrpides N.C."/>
            <person name="Woyke T."/>
        </authorList>
    </citation>
    <scope>NUCLEOTIDE SEQUENCE</scope>
    <source>
        <strain evidence="2">GVMAG-M-3300009161-36</strain>
    </source>
</reference>
<evidence type="ECO:0000256" key="1">
    <source>
        <dbReference type="SAM" id="MobiDB-lite"/>
    </source>
</evidence>
<feature type="compositionally biased region" description="Low complexity" evidence="1">
    <location>
        <begin position="162"/>
        <end position="171"/>
    </location>
</feature>
<feature type="region of interest" description="Disordered" evidence="1">
    <location>
        <begin position="160"/>
        <end position="224"/>
    </location>
</feature>
<feature type="region of interest" description="Disordered" evidence="1">
    <location>
        <begin position="518"/>
        <end position="548"/>
    </location>
</feature>
<sequence length="548" mass="61807">MSSMSSKSSMQSAQQQGDIIPDLLRHIETADMQVSCEEVGSSRRRREGGTKELIPLSNLSLLVFFLHGRHNDIDNFAGPVSHISAIPRGCTLLDLESIGIKDALMIGAAPPGIINLGSREDLPLYSKVIREHTELLVNTLLEEHLQKSLNDIEDSIAERITSSGIDSQISPPSSPRRERSRSPDRKRSEIPSKQSKLGDRDRGRDTRKDRDIGRSRDRERNREREREIDIDRERDRELSRGEHVGFAQRIKSACKFCLNFAYRIAFSPNSLLGYVKQTTLATPLDARRNVSSTAVRGAAPIFTACSENNPDKTCELSGDFFVEVACKLREKLKEMDDIRFPFLLTCLDSSCKNSSSIKSAIGTSKDRFGPVKVMKGFGTDIDPECFNKTLYYHPVNDFGFFAEYGATLYTIYKKKGKIEFIEKKIGFDSIFPTTARGVPIGWSRDTDGGQWTTFQGLLSKCRTLGLTEHVIVFDGSCSVFKTEQSCAATFGRGIVLGGGDRDGKIKRNRSKIYKKIRTKRTKRTNQSKQMTHLKKQNKTKRKYIRRHK</sequence>
<proteinExistence type="predicted"/>
<dbReference type="AlphaFoldDB" id="A0A6C0EXS9"/>
<protein>
    <submittedName>
        <fullName evidence="2">Uncharacterized protein</fullName>
    </submittedName>
</protein>
<name>A0A6C0EXS9_9ZZZZ</name>
<dbReference type="EMBL" id="MN738969">
    <property type="protein sequence ID" value="QHT33572.1"/>
    <property type="molecule type" value="Genomic_DNA"/>
</dbReference>
<organism evidence="2">
    <name type="scientific">viral metagenome</name>
    <dbReference type="NCBI Taxonomy" id="1070528"/>
    <lineage>
        <taxon>unclassified sequences</taxon>
        <taxon>metagenomes</taxon>
        <taxon>organismal metagenomes</taxon>
    </lineage>
</organism>
<evidence type="ECO:0000313" key="2">
    <source>
        <dbReference type="EMBL" id="QHT33572.1"/>
    </source>
</evidence>